<dbReference type="InterPro" id="IPR027417">
    <property type="entry name" value="P-loop_NTPase"/>
</dbReference>
<dbReference type="HOGENOM" id="CLU_1859685_0_0_1"/>
<accession>H2ZCB9</accession>
<reference evidence="2" key="2">
    <citation type="submission" date="2025-08" db="UniProtKB">
        <authorList>
            <consortium name="Ensembl"/>
        </authorList>
    </citation>
    <scope>IDENTIFICATION</scope>
</reference>
<reference evidence="3" key="1">
    <citation type="submission" date="2003-08" db="EMBL/GenBank/DDBJ databases">
        <authorList>
            <person name="Birren B."/>
            <person name="Nusbaum C."/>
            <person name="Abebe A."/>
            <person name="Abouelleil A."/>
            <person name="Adekoya E."/>
            <person name="Ait-zahra M."/>
            <person name="Allen N."/>
            <person name="Allen T."/>
            <person name="An P."/>
            <person name="Anderson M."/>
            <person name="Anderson S."/>
            <person name="Arachchi H."/>
            <person name="Armbruster J."/>
            <person name="Bachantsang P."/>
            <person name="Baldwin J."/>
            <person name="Barry A."/>
            <person name="Bayul T."/>
            <person name="Blitshsteyn B."/>
            <person name="Bloom T."/>
            <person name="Blye J."/>
            <person name="Boguslavskiy L."/>
            <person name="Borowsky M."/>
            <person name="Boukhgalter B."/>
            <person name="Brunache A."/>
            <person name="Butler J."/>
            <person name="Calixte N."/>
            <person name="Calvo S."/>
            <person name="Camarata J."/>
            <person name="Campo K."/>
            <person name="Chang J."/>
            <person name="Cheshatsang Y."/>
            <person name="Citroen M."/>
            <person name="Collymore A."/>
            <person name="Considine T."/>
            <person name="Cook A."/>
            <person name="Cooke P."/>
            <person name="Corum B."/>
            <person name="Cuomo C."/>
            <person name="David R."/>
            <person name="Dawoe T."/>
            <person name="Degray S."/>
            <person name="Dodge S."/>
            <person name="Dooley K."/>
            <person name="Dorje P."/>
            <person name="Dorjee K."/>
            <person name="Dorris L."/>
            <person name="Duffey N."/>
            <person name="Dupes A."/>
            <person name="Elkins T."/>
            <person name="Engels R."/>
            <person name="Erickson J."/>
            <person name="Farina A."/>
            <person name="Faro S."/>
            <person name="Ferreira P."/>
            <person name="Fischer H."/>
            <person name="Fitzgerald M."/>
            <person name="Foley K."/>
            <person name="Gage D."/>
            <person name="Galagan J."/>
            <person name="Gearin G."/>
            <person name="Gnerre S."/>
            <person name="Gnirke A."/>
            <person name="Goyette A."/>
            <person name="Graham J."/>
            <person name="Grandbois E."/>
            <person name="Gyaltsen K."/>
            <person name="Hafez N."/>
            <person name="Hagopian D."/>
            <person name="Hagos B."/>
            <person name="Hall J."/>
            <person name="Hatcher B."/>
            <person name="Heller A."/>
            <person name="Higgins H."/>
            <person name="Honan T."/>
            <person name="Horn A."/>
            <person name="Houde N."/>
            <person name="Hughes L."/>
            <person name="Hulme W."/>
            <person name="Husby E."/>
            <person name="Iliev I."/>
            <person name="Jaffe D."/>
            <person name="Jones C."/>
            <person name="Kamal M."/>
            <person name="Kamat A."/>
            <person name="Kamvysselis M."/>
            <person name="Karlsson E."/>
            <person name="Kells C."/>
            <person name="Kieu A."/>
            <person name="Kisner P."/>
            <person name="Kodira C."/>
            <person name="Kulbokas E."/>
            <person name="Labutti K."/>
            <person name="Lama D."/>
            <person name="Landers T."/>
            <person name="Leger J."/>
            <person name="Levine S."/>
            <person name="Lewis D."/>
            <person name="Lewis T."/>
            <person name="Lindblad-toh K."/>
            <person name="Liu X."/>
            <person name="Lokyitsang T."/>
            <person name="Lokyitsang Y."/>
            <person name="Lucien O."/>
            <person name="Lui A."/>
            <person name="Ma L.J."/>
            <person name="Mabbitt R."/>
            <person name="Macdonald J."/>
            <person name="Maclean C."/>
            <person name="Major J."/>
            <person name="Manning J."/>
            <person name="Marabella R."/>
            <person name="Maru K."/>
            <person name="Matthews C."/>
            <person name="Mauceli E."/>
            <person name="Mccarthy M."/>
            <person name="Mcdonough S."/>
            <person name="Mcghee T."/>
            <person name="Meldrim J."/>
            <person name="Meneus L."/>
            <person name="Mesirov J."/>
            <person name="Mihalev A."/>
            <person name="Mihova T."/>
            <person name="Mikkelsen T."/>
            <person name="Mlenga V."/>
            <person name="Moru K."/>
            <person name="Mozes J."/>
            <person name="Mulrain L."/>
            <person name="Munson G."/>
            <person name="Naylor J."/>
            <person name="Newes C."/>
            <person name="Nguyen C."/>
            <person name="Nguyen N."/>
            <person name="Nguyen T."/>
            <person name="Nicol R."/>
            <person name="Nielsen C."/>
            <person name="Nizzari M."/>
            <person name="Norbu C."/>
            <person name="Norbu N."/>
            <person name="O'donnell P."/>
            <person name="Okoawo O."/>
            <person name="O'leary S."/>
            <person name="Omotosho B."/>
            <person name="O'neill K."/>
            <person name="Osman S."/>
            <person name="Parker S."/>
            <person name="Perrin D."/>
            <person name="Phunkhang P."/>
            <person name="Piqani B."/>
            <person name="Purcell S."/>
            <person name="Rachupka T."/>
            <person name="Ramasamy U."/>
            <person name="Rameau R."/>
            <person name="Ray V."/>
            <person name="Raymond C."/>
            <person name="Retta R."/>
            <person name="Richardson S."/>
            <person name="Rise C."/>
            <person name="Rodriguez J."/>
            <person name="Rogers J."/>
            <person name="Rogov P."/>
            <person name="Rutman M."/>
            <person name="Schupbach R."/>
            <person name="Seaman C."/>
            <person name="Settipalli S."/>
            <person name="Sharpe T."/>
            <person name="Sheridan J."/>
            <person name="Sherpa N."/>
            <person name="Shi J."/>
            <person name="Smirnov S."/>
            <person name="Smith C."/>
            <person name="Sougnez C."/>
            <person name="Spencer B."/>
            <person name="Stalker J."/>
            <person name="Stange-thomann N."/>
            <person name="Stavropoulos S."/>
            <person name="Stetson K."/>
            <person name="Stone C."/>
            <person name="Stone S."/>
            <person name="Stubbs M."/>
            <person name="Talamas J."/>
            <person name="Tchuinga P."/>
            <person name="Tenzing P."/>
            <person name="Tesfaye S."/>
            <person name="Theodore J."/>
            <person name="Thoulutsang Y."/>
            <person name="Topham K."/>
            <person name="Towey S."/>
            <person name="Tsamla T."/>
            <person name="Tsomo N."/>
            <person name="Vallee D."/>
            <person name="Vassiliev H."/>
            <person name="Venkataraman V."/>
            <person name="Vinson J."/>
            <person name="Vo A."/>
            <person name="Wade C."/>
            <person name="Wang S."/>
            <person name="Wangchuk T."/>
            <person name="Wangdi T."/>
            <person name="Whittaker C."/>
            <person name="Wilkinson J."/>
            <person name="Wu Y."/>
            <person name="Wyman D."/>
            <person name="Yadav S."/>
            <person name="Yang S."/>
            <person name="Yang X."/>
            <person name="Yeager S."/>
            <person name="Yee E."/>
            <person name="Young G."/>
            <person name="Zainoun J."/>
            <person name="Zembeck L."/>
            <person name="Zimmer A."/>
            <person name="Zody M."/>
            <person name="Lander E."/>
        </authorList>
    </citation>
    <scope>NUCLEOTIDE SEQUENCE [LARGE SCALE GENOMIC DNA]</scope>
</reference>
<dbReference type="Pfam" id="PF13087">
    <property type="entry name" value="AAA_12"/>
    <property type="match status" value="1"/>
</dbReference>
<evidence type="ECO:0000313" key="3">
    <source>
        <dbReference type="Proteomes" id="UP000007875"/>
    </source>
</evidence>
<proteinExistence type="predicted"/>
<reference evidence="2" key="3">
    <citation type="submission" date="2025-09" db="UniProtKB">
        <authorList>
            <consortium name="Ensembl"/>
        </authorList>
    </citation>
    <scope>IDENTIFICATION</scope>
</reference>
<keyword evidence="3" id="KW-1185">Reference proteome</keyword>
<dbReference type="CDD" id="cd18808">
    <property type="entry name" value="SF1_C_Upf1"/>
    <property type="match status" value="1"/>
</dbReference>
<evidence type="ECO:0000259" key="1">
    <source>
        <dbReference type="Pfam" id="PF13087"/>
    </source>
</evidence>
<dbReference type="Proteomes" id="UP000007875">
    <property type="component" value="Unassembled WGS sequence"/>
</dbReference>
<dbReference type="STRING" id="51511.ENSCSAVP00000015235"/>
<dbReference type="PANTHER" id="PTHR10887:SF341">
    <property type="entry name" value="NFX1-TYPE ZINC FINGER-CONTAINING PROTEIN 1"/>
    <property type="match status" value="1"/>
</dbReference>
<sequence>TLKSIINKSAVELKDVYVTAVDNYQGEENDIILLSLVRSNELVIYIGFLKIHNRVCVALSRAKKGLFCIGNMKLLQKESNVWDTIEKSLEEDQLIGSSLTLKCRNHPDTCVLAENAEDFKKFPGGPLIKLCVWSYLYL</sequence>
<feature type="domain" description="DNA2/NAM7 helicase-like C-terminal" evidence="1">
    <location>
        <begin position="2"/>
        <end position="72"/>
    </location>
</feature>
<organism evidence="2 3">
    <name type="scientific">Ciona savignyi</name>
    <name type="common">Pacific transparent sea squirt</name>
    <dbReference type="NCBI Taxonomy" id="51511"/>
    <lineage>
        <taxon>Eukaryota</taxon>
        <taxon>Metazoa</taxon>
        <taxon>Chordata</taxon>
        <taxon>Tunicata</taxon>
        <taxon>Ascidiacea</taxon>
        <taxon>Phlebobranchia</taxon>
        <taxon>Cionidae</taxon>
        <taxon>Ciona</taxon>
    </lineage>
</organism>
<dbReference type="Ensembl" id="ENSCSAVT00000015409.1">
    <property type="protein sequence ID" value="ENSCSAVP00000015235.1"/>
    <property type="gene ID" value="ENSCSAVG00000008940.1"/>
</dbReference>
<dbReference type="InterPro" id="IPR045055">
    <property type="entry name" value="DNA2/NAM7-like"/>
</dbReference>
<dbReference type="OMA" id="NVWDTIE"/>
<dbReference type="GeneTree" id="ENSGT00940000155154"/>
<dbReference type="PANTHER" id="PTHR10887">
    <property type="entry name" value="DNA2/NAM7 HELICASE FAMILY"/>
    <property type="match status" value="1"/>
</dbReference>
<dbReference type="Gene3D" id="3.40.50.300">
    <property type="entry name" value="P-loop containing nucleotide triphosphate hydrolases"/>
    <property type="match status" value="1"/>
</dbReference>
<dbReference type="GO" id="GO:0031380">
    <property type="term" value="C:nuclear RNA-directed RNA polymerase complex"/>
    <property type="evidence" value="ECO:0007669"/>
    <property type="project" value="TreeGrafter"/>
</dbReference>
<dbReference type="GO" id="GO:0031048">
    <property type="term" value="P:regulatory ncRNA-mediated heterochromatin formation"/>
    <property type="evidence" value="ECO:0007669"/>
    <property type="project" value="TreeGrafter"/>
</dbReference>
<dbReference type="InParanoid" id="H2ZCB9"/>
<protein>
    <recommendedName>
        <fullName evidence="1">DNA2/NAM7 helicase-like C-terminal domain-containing protein</fullName>
    </recommendedName>
</protein>
<dbReference type="InterPro" id="IPR047187">
    <property type="entry name" value="SF1_C_Upf1"/>
</dbReference>
<name>H2ZCB9_CIOSA</name>
<evidence type="ECO:0000313" key="2">
    <source>
        <dbReference type="Ensembl" id="ENSCSAVP00000015235.1"/>
    </source>
</evidence>
<dbReference type="InterPro" id="IPR041679">
    <property type="entry name" value="DNA2/NAM7-like_C"/>
</dbReference>
<dbReference type="SUPFAM" id="SSF52540">
    <property type="entry name" value="P-loop containing nucleoside triphosphate hydrolases"/>
    <property type="match status" value="1"/>
</dbReference>
<dbReference type="AlphaFoldDB" id="H2ZCB9"/>
<dbReference type="eggNOG" id="KOG1807">
    <property type="taxonomic scope" value="Eukaryota"/>
</dbReference>